<protein>
    <submittedName>
        <fullName evidence="1">Uncharacterized protein</fullName>
    </submittedName>
</protein>
<proteinExistence type="predicted"/>
<evidence type="ECO:0000313" key="1">
    <source>
        <dbReference type="EMBL" id="KIK25824.1"/>
    </source>
</evidence>
<evidence type="ECO:0000313" key="2">
    <source>
        <dbReference type="Proteomes" id="UP000054018"/>
    </source>
</evidence>
<gene>
    <name evidence="1" type="ORF">PISMIDRAFT_325532</name>
</gene>
<reference evidence="1 2" key="1">
    <citation type="submission" date="2014-04" db="EMBL/GenBank/DDBJ databases">
        <authorList>
            <consortium name="DOE Joint Genome Institute"/>
            <person name="Kuo A."/>
            <person name="Kohler A."/>
            <person name="Costa M.D."/>
            <person name="Nagy L.G."/>
            <person name="Floudas D."/>
            <person name="Copeland A."/>
            <person name="Barry K.W."/>
            <person name="Cichocki N."/>
            <person name="Veneault-Fourrey C."/>
            <person name="LaButti K."/>
            <person name="Lindquist E.A."/>
            <person name="Lipzen A."/>
            <person name="Lundell T."/>
            <person name="Morin E."/>
            <person name="Murat C."/>
            <person name="Sun H."/>
            <person name="Tunlid A."/>
            <person name="Henrissat B."/>
            <person name="Grigoriev I.V."/>
            <person name="Hibbett D.S."/>
            <person name="Martin F."/>
            <person name="Nordberg H.P."/>
            <person name="Cantor M.N."/>
            <person name="Hua S.X."/>
        </authorList>
    </citation>
    <scope>NUCLEOTIDE SEQUENCE [LARGE SCALE GENOMIC DNA]</scope>
    <source>
        <strain evidence="1 2">441</strain>
    </source>
</reference>
<organism evidence="1 2">
    <name type="scientific">Pisolithus microcarpus 441</name>
    <dbReference type="NCBI Taxonomy" id="765257"/>
    <lineage>
        <taxon>Eukaryota</taxon>
        <taxon>Fungi</taxon>
        <taxon>Dikarya</taxon>
        <taxon>Basidiomycota</taxon>
        <taxon>Agaricomycotina</taxon>
        <taxon>Agaricomycetes</taxon>
        <taxon>Agaricomycetidae</taxon>
        <taxon>Boletales</taxon>
        <taxon>Sclerodermatineae</taxon>
        <taxon>Pisolithaceae</taxon>
        <taxon>Pisolithus</taxon>
    </lineage>
</organism>
<sequence length="119" mass="13714">MSVDSLLRSFPFGRSYRSPCVQRSLDTCTLWGAHIRYIYQFISVLLWVLRLNLGGITRSISIRWSFVSAVVSTSSKLAYGLTYDHRCLRKQTTRQMRLVGSLDLCLIQSPSPFSFRRCI</sequence>
<dbReference type="EMBL" id="KN833705">
    <property type="protein sequence ID" value="KIK25824.1"/>
    <property type="molecule type" value="Genomic_DNA"/>
</dbReference>
<dbReference type="AlphaFoldDB" id="A0A0C9ZIK6"/>
<accession>A0A0C9ZIK6</accession>
<dbReference type="HOGENOM" id="CLU_2062398_0_0_1"/>
<dbReference type="Proteomes" id="UP000054018">
    <property type="component" value="Unassembled WGS sequence"/>
</dbReference>
<dbReference type="OrthoDB" id="10549105at2759"/>
<keyword evidence="2" id="KW-1185">Reference proteome</keyword>
<reference evidence="2" key="2">
    <citation type="submission" date="2015-01" db="EMBL/GenBank/DDBJ databases">
        <title>Evolutionary Origins and Diversification of the Mycorrhizal Mutualists.</title>
        <authorList>
            <consortium name="DOE Joint Genome Institute"/>
            <consortium name="Mycorrhizal Genomics Consortium"/>
            <person name="Kohler A."/>
            <person name="Kuo A."/>
            <person name="Nagy L.G."/>
            <person name="Floudas D."/>
            <person name="Copeland A."/>
            <person name="Barry K.W."/>
            <person name="Cichocki N."/>
            <person name="Veneault-Fourrey C."/>
            <person name="LaButti K."/>
            <person name="Lindquist E.A."/>
            <person name="Lipzen A."/>
            <person name="Lundell T."/>
            <person name="Morin E."/>
            <person name="Murat C."/>
            <person name="Riley R."/>
            <person name="Ohm R."/>
            <person name="Sun H."/>
            <person name="Tunlid A."/>
            <person name="Henrissat B."/>
            <person name="Grigoriev I.V."/>
            <person name="Hibbett D.S."/>
            <person name="Martin F."/>
        </authorList>
    </citation>
    <scope>NUCLEOTIDE SEQUENCE [LARGE SCALE GENOMIC DNA]</scope>
    <source>
        <strain evidence="2">441</strain>
    </source>
</reference>
<name>A0A0C9ZIK6_9AGAM</name>